<evidence type="ECO:0000259" key="10">
    <source>
        <dbReference type="Pfam" id="PF04963"/>
    </source>
</evidence>
<dbReference type="PROSITE" id="PS00717">
    <property type="entry name" value="SIGMA54_1"/>
    <property type="match status" value="1"/>
</dbReference>
<dbReference type="PRINTS" id="PR00045">
    <property type="entry name" value="SIGMA54FCT"/>
</dbReference>
<gene>
    <name evidence="11" type="primary">rpoN</name>
    <name evidence="11" type="ORF">NCTC7582_04470</name>
</gene>
<dbReference type="AlphaFoldDB" id="A0A2X1A027"/>
<keyword evidence="7" id="KW-0238">DNA-binding</keyword>
<dbReference type="GO" id="GO:0006352">
    <property type="term" value="P:DNA-templated transcription initiation"/>
    <property type="evidence" value="ECO:0007669"/>
    <property type="project" value="InterPro"/>
</dbReference>
<dbReference type="InterPro" id="IPR000394">
    <property type="entry name" value="RNA_pol_sigma_54"/>
</dbReference>
<evidence type="ECO:0000256" key="8">
    <source>
        <dbReference type="ARBA" id="ARBA00023163"/>
    </source>
</evidence>
<dbReference type="PIRSF" id="PIRSF000774">
    <property type="entry name" value="RpoN"/>
    <property type="match status" value="1"/>
</dbReference>
<dbReference type="Gene3D" id="1.10.10.60">
    <property type="entry name" value="Homeodomain-like"/>
    <property type="match status" value="1"/>
</dbReference>
<evidence type="ECO:0000256" key="7">
    <source>
        <dbReference type="ARBA" id="ARBA00023125"/>
    </source>
</evidence>
<protein>
    <submittedName>
        <fullName evidence="11">RNA polymerase sigma-54 factor</fullName>
    </submittedName>
</protein>
<evidence type="ECO:0000256" key="6">
    <source>
        <dbReference type="ARBA" id="ARBA00023082"/>
    </source>
</evidence>
<dbReference type="PANTHER" id="PTHR32248">
    <property type="entry name" value="RNA POLYMERASE SIGMA-54 FACTOR"/>
    <property type="match status" value="1"/>
</dbReference>
<sequence>MKMNLNVSQQITQTLTTELIHQLELLQYSSSELEQHIYEKSNENPLLTIIEKNMNHTKDIVDLATMSIKGNQPKQKQQYDFIQTRLTQQHSYITQLLDQIPLHLNLTPHDREILKYFIHNLDEHLFLNVDLSKVAKSFNISLDHINTLLDLLQTFEPLGVGVRNMKEYLLIQIYNDIEAPPFAAPFIQHHLEQVANLSIKLLSTTYDISIEETQRTILYIRNLKPIPASLDNNATSAYIIPDIIISKLNGEWIIELNNRFLPKIEINQDYVDLLKESVEDYAYYQQCMNDIIALTQGIAQRDKTLYSLTRLLLDLQASFFELGIKALSPMRLKDVAQALNMHESTISRAVKNKFIRTPHGIFALQSLFTKGIINDSGKLDSVSYIKSRIKELVENENRKIPLSDQQLTEKLETEGIRISRRTVSKYRKELNIANSSKRIYL</sequence>
<comment type="similarity">
    <text evidence="1">Belongs to the sigma-54 factor family.</text>
</comment>
<dbReference type="EMBL" id="UAQE01000004">
    <property type="protein sequence ID" value="SPU38508.1"/>
    <property type="molecule type" value="Genomic_DNA"/>
</dbReference>
<evidence type="ECO:0000256" key="1">
    <source>
        <dbReference type="ARBA" id="ARBA00008798"/>
    </source>
</evidence>
<dbReference type="Proteomes" id="UP000251431">
    <property type="component" value="Unassembled WGS sequence"/>
</dbReference>
<dbReference type="GO" id="GO:0001216">
    <property type="term" value="F:DNA-binding transcription activator activity"/>
    <property type="evidence" value="ECO:0007669"/>
    <property type="project" value="InterPro"/>
</dbReference>
<evidence type="ECO:0000256" key="5">
    <source>
        <dbReference type="ARBA" id="ARBA00023015"/>
    </source>
</evidence>
<evidence type="ECO:0000256" key="4">
    <source>
        <dbReference type="ARBA" id="ARBA00022695"/>
    </source>
</evidence>
<keyword evidence="3" id="KW-0808">Transferase</keyword>
<organism evidence="11 12">
    <name type="scientific">Lysinibacillus capsici</name>
    <dbReference type="NCBI Taxonomy" id="2115968"/>
    <lineage>
        <taxon>Bacteria</taxon>
        <taxon>Bacillati</taxon>
        <taxon>Bacillota</taxon>
        <taxon>Bacilli</taxon>
        <taxon>Bacillales</taxon>
        <taxon>Bacillaceae</taxon>
        <taxon>Lysinibacillus</taxon>
    </lineage>
</organism>
<evidence type="ECO:0000259" key="9">
    <source>
        <dbReference type="Pfam" id="PF04552"/>
    </source>
</evidence>
<dbReference type="GO" id="GO:0003677">
    <property type="term" value="F:DNA binding"/>
    <property type="evidence" value="ECO:0007669"/>
    <property type="project" value="UniProtKB-KW"/>
</dbReference>
<dbReference type="GO" id="GO:0016987">
    <property type="term" value="F:sigma factor activity"/>
    <property type="evidence" value="ECO:0007669"/>
    <property type="project" value="UniProtKB-KW"/>
</dbReference>
<reference evidence="11 12" key="1">
    <citation type="submission" date="2018-06" db="EMBL/GenBank/DDBJ databases">
        <authorList>
            <consortium name="Pathogen Informatics"/>
            <person name="Doyle S."/>
        </authorList>
    </citation>
    <scope>NUCLEOTIDE SEQUENCE [LARGE SCALE GENOMIC DNA]</scope>
    <source>
        <strain evidence="11 12">NCTC7582</strain>
    </source>
</reference>
<keyword evidence="2" id="KW-0240">DNA-directed RNA polymerase</keyword>
<accession>A0A2X1A027</accession>
<feature type="domain" description="RNA polymerase sigma factor 54 DNA-binding" evidence="9">
    <location>
        <begin position="283"/>
        <end position="438"/>
    </location>
</feature>
<dbReference type="GO" id="GO:0016779">
    <property type="term" value="F:nucleotidyltransferase activity"/>
    <property type="evidence" value="ECO:0007669"/>
    <property type="project" value="UniProtKB-KW"/>
</dbReference>
<dbReference type="InterPro" id="IPR038709">
    <property type="entry name" value="RpoN_core-bd_sf"/>
</dbReference>
<dbReference type="InterPro" id="IPR007046">
    <property type="entry name" value="RNA_pol_sigma_54_core-bd"/>
</dbReference>
<keyword evidence="4" id="KW-0548">Nucleotidyltransferase</keyword>
<name>A0A2X1A027_9BACI</name>
<feature type="domain" description="RNA polymerase sigma factor 54 core-binding" evidence="10">
    <location>
        <begin position="83"/>
        <end position="270"/>
    </location>
</feature>
<keyword evidence="6" id="KW-0731">Sigma factor</keyword>
<dbReference type="InterPro" id="IPR007634">
    <property type="entry name" value="RNA_pol_sigma_54_DNA-bd"/>
</dbReference>
<dbReference type="NCBIfam" id="TIGR02395">
    <property type="entry name" value="rpoN_sigma"/>
    <property type="match status" value="1"/>
</dbReference>
<dbReference type="Pfam" id="PF04963">
    <property type="entry name" value="Sigma54_CBD"/>
    <property type="match status" value="1"/>
</dbReference>
<evidence type="ECO:0000256" key="2">
    <source>
        <dbReference type="ARBA" id="ARBA00022478"/>
    </source>
</evidence>
<keyword evidence="5" id="KW-0805">Transcription regulation</keyword>
<evidence type="ECO:0000313" key="12">
    <source>
        <dbReference type="Proteomes" id="UP000251431"/>
    </source>
</evidence>
<dbReference type="Gene3D" id="1.10.10.1330">
    <property type="entry name" value="RNA polymerase sigma-54 factor, core-binding domain"/>
    <property type="match status" value="1"/>
</dbReference>
<keyword evidence="8" id="KW-0804">Transcription</keyword>
<dbReference type="Pfam" id="PF04552">
    <property type="entry name" value="Sigma54_DBD"/>
    <property type="match status" value="1"/>
</dbReference>
<dbReference type="GO" id="GO:0000428">
    <property type="term" value="C:DNA-directed RNA polymerase complex"/>
    <property type="evidence" value="ECO:0007669"/>
    <property type="project" value="UniProtKB-KW"/>
</dbReference>
<dbReference type="PROSITE" id="PS50044">
    <property type="entry name" value="SIGMA54_3"/>
    <property type="match status" value="1"/>
</dbReference>
<evidence type="ECO:0000256" key="3">
    <source>
        <dbReference type="ARBA" id="ARBA00022679"/>
    </source>
</evidence>
<proteinExistence type="inferred from homology"/>
<dbReference type="Pfam" id="PF00309">
    <property type="entry name" value="Sigma54_AID"/>
    <property type="match status" value="1"/>
</dbReference>
<evidence type="ECO:0000313" key="11">
    <source>
        <dbReference type="EMBL" id="SPU38508.1"/>
    </source>
</evidence>
<dbReference type="PANTHER" id="PTHR32248:SF4">
    <property type="entry name" value="RNA POLYMERASE SIGMA-54 FACTOR"/>
    <property type="match status" value="1"/>
</dbReference>